<dbReference type="EMBL" id="JBHSEC010000019">
    <property type="protein sequence ID" value="MFC4410822.1"/>
    <property type="molecule type" value="Genomic_DNA"/>
</dbReference>
<evidence type="ECO:0000313" key="3">
    <source>
        <dbReference type="EMBL" id="MFC4410822.1"/>
    </source>
</evidence>
<comment type="caution">
    <text evidence="3">The sequence shown here is derived from an EMBL/GenBank/DDBJ whole genome shotgun (WGS) entry which is preliminary data.</text>
</comment>
<feature type="transmembrane region" description="Helical" evidence="1">
    <location>
        <begin position="12"/>
        <end position="33"/>
    </location>
</feature>
<evidence type="ECO:0000313" key="4">
    <source>
        <dbReference type="Proteomes" id="UP001595817"/>
    </source>
</evidence>
<keyword evidence="4" id="KW-1185">Reference proteome</keyword>
<keyword evidence="1" id="KW-0812">Transmembrane</keyword>
<dbReference type="Proteomes" id="UP001595817">
    <property type="component" value="Unassembled WGS sequence"/>
</dbReference>
<sequence>MKQLADEKGSSLVYLLWILTATIVLFLILTNIARIYIVKQQASAAAELAALAATGDILSVTEEGIKEYDNAMASWMAADGLSYDDPLWEEIELELDGLVASGKTKHEAYTKVFNEKLPSLLFDVPAVVPDAPPNLKDIVKSRFDTYLASRMDTTVRQIIRENEGNDEPGHVEIVISPDKSRVEVKTDATYDTITDGSLLASFSEDIPQKGYGPPLKYLEKILN</sequence>
<reference evidence="4" key="1">
    <citation type="journal article" date="2019" name="Int. J. Syst. Evol. Microbiol.">
        <title>The Global Catalogue of Microorganisms (GCM) 10K type strain sequencing project: providing services to taxonomists for standard genome sequencing and annotation.</title>
        <authorList>
            <consortium name="The Broad Institute Genomics Platform"/>
            <consortium name="The Broad Institute Genome Sequencing Center for Infectious Disease"/>
            <person name="Wu L."/>
            <person name="Ma J."/>
        </authorList>
    </citation>
    <scope>NUCLEOTIDE SEQUENCE [LARGE SCALE GENOMIC DNA]</scope>
    <source>
        <strain evidence="4">CCUG 59778</strain>
    </source>
</reference>
<organism evidence="3 4">
    <name type="scientific">Chungangia koreensis</name>
    <dbReference type="NCBI Taxonomy" id="752657"/>
    <lineage>
        <taxon>Bacteria</taxon>
        <taxon>Bacillati</taxon>
        <taxon>Bacillota</taxon>
        <taxon>Bacilli</taxon>
        <taxon>Lactobacillales</taxon>
        <taxon>Chungangia</taxon>
    </lineage>
</organism>
<gene>
    <name evidence="3" type="ORF">ACFOZY_10385</name>
</gene>
<feature type="domain" description="Putative Flp pilus-assembly TadG-like N-terminal" evidence="2">
    <location>
        <begin position="9"/>
        <end position="53"/>
    </location>
</feature>
<keyword evidence="1" id="KW-0472">Membrane</keyword>
<evidence type="ECO:0000259" key="2">
    <source>
        <dbReference type="Pfam" id="PF13400"/>
    </source>
</evidence>
<dbReference type="Pfam" id="PF13400">
    <property type="entry name" value="Tad"/>
    <property type="match status" value="1"/>
</dbReference>
<protein>
    <submittedName>
        <fullName evidence="3">Pilus assembly protein TadG-related protein</fullName>
    </submittedName>
</protein>
<keyword evidence="1" id="KW-1133">Transmembrane helix</keyword>
<proteinExistence type="predicted"/>
<name>A0ABV8X4G0_9LACT</name>
<dbReference type="InterPro" id="IPR028087">
    <property type="entry name" value="Tad_N"/>
</dbReference>
<evidence type="ECO:0000256" key="1">
    <source>
        <dbReference type="SAM" id="Phobius"/>
    </source>
</evidence>
<accession>A0ABV8X4G0</accession>
<dbReference type="RefSeq" id="WP_378155102.1">
    <property type="nucleotide sequence ID" value="NZ_JBHSEC010000019.1"/>
</dbReference>